<comment type="caution">
    <text evidence="2">The sequence shown here is derived from an EMBL/GenBank/DDBJ whole genome shotgun (WGS) entry which is preliminary data.</text>
</comment>
<organism evidence="2 3">
    <name type="scientific">Enterocloster bolteae (strain ATCC BAA-613 / DSM 15670 / CCUG 46953 / JCM 12243 / WAL 16351)</name>
    <name type="common">Clostridium bolteae</name>
    <dbReference type="NCBI Taxonomy" id="411902"/>
    <lineage>
        <taxon>Bacteria</taxon>
        <taxon>Bacillati</taxon>
        <taxon>Bacillota</taxon>
        <taxon>Clostridia</taxon>
        <taxon>Lachnospirales</taxon>
        <taxon>Lachnospiraceae</taxon>
        <taxon>Enterocloster</taxon>
    </lineage>
</organism>
<evidence type="ECO:0000313" key="3">
    <source>
        <dbReference type="Proteomes" id="UP000005396"/>
    </source>
</evidence>
<accession>A8RH86</accession>
<dbReference type="AlphaFoldDB" id="A8RH86"/>
<dbReference type="EMBL" id="ABCC02000002">
    <property type="protein sequence ID" value="EDP19507.1"/>
    <property type="molecule type" value="Genomic_DNA"/>
</dbReference>
<sequence>MVRQGEWNRGSGIGIRRKGVRRKMVRRKRVRRKG</sequence>
<proteinExistence type="predicted"/>
<reference evidence="2 3" key="2">
    <citation type="submission" date="2007-09" db="EMBL/GenBank/DDBJ databases">
        <title>Draft genome sequence of Clostridium bolteae (ATCC BAA-613).</title>
        <authorList>
            <person name="Sudarsanam P."/>
            <person name="Ley R."/>
            <person name="Guruge J."/>
            <person name="Turnbaugh P.J."/>
            <person name="Mahowald M."/>
            <person name="Liep D."/>
            <person name="Gordon J."/>
        </authorList>
    </citation>
    <scope>NUCLEOTIDE SEQUENCE [LARGE SCALE GENOMIC DNA]</scope>
    <source>
        <strain evidence="3">ATCC BAA-613 / DSM 15670 / CCUG 46953 / JCM 12243 / WAL 16351</strain>
    </source>
</reference>
<name>A8RH86_ENTBW</name>
<dbReference type="PaxDb" id="411902-CLOBOL_00344"/>
<feature type="region of interest" description="Disordered" evidence="1">
    <location>
        <begin position="1"/>
        <end position="34"/>
    </location>
</feature>
<protein>
    <submittedName>
        <fullName evidence="2">Uncharacterized protein</fullName>
    </submittedName>
</protein>
<gene>
    <name evidence="2" type="ORF">CLOBOL_00344</name>
</gene>
<feature type="compositionally biased region" description="Basic residues" evidence="1">
    <location>
        <begin position="15"/>
        <end position="34"/>
    </location>
</feature>
<evidence type="ECO:0000313" key="2">
    <source>
        <dbReference type="EMBL" id="EDP19507.1"/>
    </source>
</evidence>
<evidence type="ECO:0000256" key="1">
    <source>
        <dbReference type="SAM" id="MobiDB-lite"/>
    </source>
</evidence>
<dbReference type="HOGENOM" id="CLU_3372917_0_0_9"/>
<dbReference type="Proteomes" id="UP000005396">
    <property type="component" value="Unassembled WGS sequence"/>
</dbReference>
<reference evidence="2 3" key="1">
    <citation type="submission" date="2007-08" db="EMBL/GenBank/DDBJ databases">
        <authorList>
            <person name="Fulton L."/>
            <person name="Clifton S."/>
            <person name="Fulton B."/>
            <person name="Xu J."/>
            <person name="Minx P."/>
            <person name="Pepin K.H."/>
            <person name="Johnson M."/>
            <person name="Thiruvilangam P."/>
            <person name="Bhonagiri V."/>
            <person name="Nash W.E."/>
            <person name="Mardis E.R."/>
            <person name="Wilson R.K."/>
        </authorList>
    </citation>
    <scope>NUCLEOTIDE SEQUENCE [LARGE SCALE GENOMIC DNA]</scope>
    <source>
        <strain evidence="3">ATCC BAA-613 / DSM 15670 / CCUG 46953 / JCM 12243 / WAL 16351</strain>
    </source>
</reference>